<dbReference type="AlphaFoldDB" id="A0AAN9VAA6"/>
<evidence type="ECO:0000256" key="5">
    <source>
        <dbReference type="RuleBase" id="RU363034"/>
    </source>
</evidence>
<dbReference type="EMBL" id="JAZDUA010000332">
    <property type="protein sequence ID" value="KAK7794495.1"/>
    <property type="molecule type" value="Genomic_DNA"/>
</dbReference>
<dbReference type="PROSITE" id="PS50240">
    <property type="entry name" value="TRYPSIN_DOM"/>
    <property type="match status" value="1"/>
</dbReference>
<feature type="chain" id="PRO_5043052354" description="Peptidase S1 domain-containing protein" evidence="6">
    <location>
        <begin position="26"/>
        <end position="405"/>
    </location>
</feature>
<keyword evidence="9" id="KW-1185">Reference proteome</keyword>
<dbReference type="Proteomes" id="UP001378592">
    <property type="component" value="Unassembled WGS sequence"/>
</dbReference>
<dbReference type="PROSITE" id="PS00135">
    <property type="entry name" value="TRYPSIN_SER"/>
    <property type="match status" value="1"/>
</dbReference>
<keyword evidence="2" id="KW-1015">Disulfide bond</keyword>
<dbReference type="CDD" id="cd00190">
    <property type="entry name" value="Tryp_SPc"/>
    <property type="match status" value="1"/>
</dbReference>
<dbReference type="InterPro" id="IPR033116">
    <property type="entry name" value="TRYPSIN_SER"/>
</dbReference>
<evidence type="ECO:0000256" key="1">
    <source>
        <dbReference type="ARBA" id="ARBA00022729"/>
    </source>
</evidence>
<feature type="domain" description="Peptidase S1" evidence="7">
    <location>
        <begin position="153"/>
        <end position="401"/>
    </location>
</feature>
<feature type="signal peptide" evidence="6">
    <location>
        <begin position="1"/>
        <end position="25"/>
    </location>
</feature>
<evidence type="ECO:0000259" key="7">
    <source>
        <dbReference type="PROSITE" id="PS50240"/>
    </source>
</evidence>
<reference evidence="8 9" key="1">
    <citation type="submission" date="2024-03" db="EMBL/GenBank/DDBJ databases">
        <title>The genome assembly and annotation of the cricket Gryllus longicercus Weissman &amp; Gray.</title>
        <authorList>
            <person name="Szrajer S."/>
            <person name="Gray D."/>
            <person name="Ylla G."/>
        </authorList>
    </citation>
    <scope>NUCLEOTIDE SEQUENCE [LARGE SCALE GENOMIC DNA]</scope>
    <source>
        <strain evidence="8">DAG 2021-001</strain>
        <tissue evidence="8">Whole body minus gut</tissue>
    </source>
</reference>
<sequence>MEEGTSARPLFLLLLFLATAAAVAAAVAEAEKHVGDACEGHGGAVGVCRLIGDCPEARDALRKGVAPATCSFQGSHPVVCCPAPAPTSSPVPSHTPSAAPIPAPAPTSLTPQRVATRMCTKYANAVYSVTTSQISNQTKKWDKCAINDLVSFIANGIEAFPDEFPHMALLGYGNEKTPSWECGGSLISERFVLTAAHCFTRKGVPKVVRLGELDLKATSEDNPHQDFAVAQVLPHPDYVDSANYNDLGLVRLSRDVAFTPSIRPLCLQVDKDFGRPSAIASGWGYTDWTIRETSDHLNKVIMPIQEKELCQKAYKTLSTTLRLSSGIDAESMICAGALRQRNGTCNGDSGGPLQIRLDEPYCMYSLVGVTSFGTKICGSGNAPTIFTRVSHYVPWIESVVWPDEK</sequence>
<proteinExistence type="inferred from homology"/>
<gene>
    <name evidence="8" type="ORF">R5R35_004714</name>
</gene>
<dbReference type="PANTHER" id="PTHR24260:SF147">
    <property type="entry name" value="EG:BACR7A4.3 PROTEIN-RELATED"/>
    <property type="match status" value="1"/>
</dbReference>
<dbReference type="PROSITE" id="PS00134">
    <property type="entry name" value="TRYPSIN_HIS"/>
    <property type="match status" value="1"/>
</dbReference>
<evidence type="ECO:0000256" key="3">
    <source>
        <dbReference type="ARBA" id="ARBA00023180"/>
    </source>
</evidence>
<evidence type="ECO:0000256" key="2">
    <source>
        <dbReference type="ARBA" id="ARBA00023157"/>
    </source>
</evidence>
<dbReference type="InterPro" id="IPR001254">
    <property type="entry name" value="Trypsin_dom"/>
</dbReference>
<dbReference type="PRINTS" id="PR00722">
    <property type="entry name" value="CHYMOTRYPSIN"/>
</dbReference>
<evidence type="ECO:0000256" key="6">
    <source>
        <dbReference type="SAM" id="SignalP"/>
    </source>
</evidence>
<dbReference type="SMART" id="SM00020">
    <property type="entry name" value="Tryp_SPc"/>
    <property type="match status" value="1"/>
</dbReference>
<dbReference type="InterPro" id="IPR009003">
    <property type="entry name" value="Peptidase_S1_PA"/>
</dbReference>
<dbReference type="InterPro" id="IPR043504">
    <property type="entry name" value="Peptidase_S1_PA_chymotrypsin"/>
</dbReference>
<dbReference type="SMART" id="SM00680">
    <property type="entry name" value="CLIP"/>
    <property type="match status" value="1"/>
</dbReference>
<evidence type="ECO:0000313" key="8">
    <source>
        <dbReference type="EMBL" id="KAK7794495.1"/>
    </source>
</evidence>
<keyword evidence="1 6" id="KW-0732">Signal</keyword>
<keyword evidence="5" id="KW-0378">Hydrolase</keyword>
<keyword evidence="5" id="KW-0645">Protease</keyword>
<dbReference type="PANTHER" id="PTHR24260">
    <property type="match status" value="1"/>
</dbReference>
<accession>A0AAN9VAA6</accession>
<comment type="caution">
    <text evidence="8">The sequence shown here is derived from an EMBL/GenBank/DDBJ whole genome shotgun (WGS) entry which is preliminary data.</text>
</comment>
<dbReference type="InterPro" id="IPR018114">
    <property type="entry name" value="TRYPSIN_HIS"/>
</dbReference>
<dbReference type="InterPro" id="IPR051333">
    <property type="entry name" value="CLIP_Serine_Protease"/>
</dbReference>
<protein>
    <recommendedName>
        <fullName evidence="7">Peptidase S1 domain-containing protein</fullName>
    </recommendedName>
</protein>
<name>A0AAN9VAA6_9ORTH</name>
<evidence type="ECO:0000256" key="4">
    <source>
        <dbReference type="ARBA" id="ARBA00024195"/>
    </source>
</evidence>
<dbReference type="InterPro" id="IPR001314">
    <property type="entry name" value="Peptidase_S1A"/>
</dbReference>
<keyword evidence="5" id="KW-0720">Serine protease</keyword>
<dbReference type="Pfam" id="PF00089">
    <property type="entry name" value="Trypsin"/>
    <property type="match status" value="1"/>
</dbReference>
<evidence type="ECO:0000313" key="9">
    <source>
        <dbReference type="Proteomes" id="UP001378592"/>
    </source>
</evidence>
<comment type="similarity">
    <text evidence="4">Belongs to the peptidase S1 family. CLIP subfamily.</text>
</comment>
<dbReference type="Gene3D" id="2.40.10.10">
    <property type="entry name" value="Trypsin-like serine proteases"/>
    <property type="match status" value="2"/>
</dbReference>
<dbReference type="SUPFAM" id="SSF50494">
    <property type="entry name" value="Trypsin-like serine proteases"/>
    <property type="match status" value="1"/>
</dbReference>
<dbReference type="InterPro" id="IPR022700">
    <property type="entry name" value="CLIP"/>
</dbReference>
<dbReference type="GO" id="GO:0006508">
    <property type="term" value="P:proteolysis"/>
    <property type="evidence" value="ECO:0007669"/>
    <property type="project" value="UniProtKB-KW"/>
</dbReference>
<organism evidence="8 9">
    <name type="scientific">Gryllus longicercus</name>
    <dbReference type="NCBI Taxonomy" id="2509291"/>
    <lineage>
        <taxon>Eukaryota</taxon>
        <taxon>Metazoa</taxon>
        <taxon>Ecdysozoa</taxon>
        <taxon>Arthropoda</taxon>
        <taxon>Hexapoda</taxon>
        <taxon>Insecta</taxon>
        <taxon>Pterygota</taxon>
        <taxon>Neoptera</taxon>
        <taxon>Polyneoptera</taxon>
        <taxon>Orthoptera</taxon>
        <taxon>Ensifera</taxon>
        <taxon>Gryllidea</taxon>
        <taxon>Grylloidea</taxon>
        <taxon>Gryllidae</taxon>
        <taxon>Gryllinae</taxon>
        <taxon>Gryllus</taxon>
    </lineage>
</organism>
<dbReference type="GO" id="GO:0004252">
    <property type="term" value="F:serine-type endopeptidase activity"/>
    <property type="evidence" value="ECO:0007669"/>
    <property type="project" value="InterPro"/>
</dbReference>
<dbReference type="FunFam" id="2.40.10.10:FF:000028">
    <property type="entry name" value="Serine protease easter"/>
    <property type="match status" value="1"/>
</dbReference>
<keyword evidence="3" id="KW-0325">Glycoprotein</keyword>